<dbReference type="SUPFAM" id="SSF56300">
    <property type="entry name" value="Metallo-dependent phosphatases"/>
    <property type="match status" value="1"/>
</dbReference>
<protein>
    <recommendedName>
        <fullName evidence="1">Calcineurin-like phosphoesterase domain-containing protein</fullName>
    </recommendedName>
</protein>
<comment type="caution">
    <text evidence="2">The sequence shown here is derived from an EMBL/GenBank/DDBJ whole genome shotgun (WGS) entry which is preliminary data.</text>
</comment>
<dbReference type="Pfam" id="PF00149">
    <property type="entry name" value="Metallophos"/>
    <property type="match status" value="1"/>
</dbReference>
<dbReference type="InterPro" id="IPR004843">
    <property type="entry name" value="Calcineurin-like_PHP"/>
</dbReference>
<gene>
    <name evidence="2" type="ORF">BTR14_20020</name>
</gene>
<evidence type="ECO:0000313" key="2">
    <source>
        <dbReference type="EMBL" id="OQP84243.1"/>
    </source>
</evidence>
<sequence length="577" mass="62390">MPSTDPFRFAILSDAHVHDIAADYGLPDAPEALSVRPLADTMRSTRVFNESKAALLRALEEIAARGIRHVVITGDYTDDGQGPARTAAQAIFCEAEERLGLRIFLTVGNHDVFADDGRHRTKRFLTASGGYGVLTSDPERRDPDARFVALRPDMRCLGSPAGLAPFATFGFMPREDDILWETPFGTDPDPEARRYAVTSPDGQRREWLFDASYLVEPVAGLRFLMIDANVFVPLNPGQMLADMTFEDSTNAGWTALLRHKPFLLDWIGRAAEAARRDGARLIAFSHYPVLDPLDGTGADERALLGETDMVKRRPSPEVAEALIAAGITVHVSGHLHVNDTAQGRNDGGVLTNIAMPALCGFPPAYKIATLCAEGLGIETVSLDAMPLDARLMQLYAREAARDGLETGGLLAAGDYGAFLHAHIGRIATRRYLKRDWPQDLAEAIRLLTLGDLAGLALTAEPVTLEDFLRTGGLAGAGVAEAGKAGLVDPSLSDLPATELVGDWYRLRMGSDLGLKAIAAERRTAYAALARAFAGRDWPEDSLQRPLALAMRMMTAYAEGLPSGNFTLDWDSGAIRGD</sequence>
<feature type="domain" description="Calcineurin-like phosphoesterase" evidence="1">
    <location>
        <begin position="7"/>
        <end position="119"/>
    </location>
</feature>
<accession>A0ABX3P812</accession>
<dbReference type="CDD" id="cd00838">
    <property type="entry name" value="MPP_superfamily"/>
    <property type="match status" value="2"/>
</dbReference>
<evidence type="ECO:0000259" key="1">
    <source>
        <dbReference type="Pfam" id="PF00149"/>
    </source>
</evidence>
<reference evidence="2 3" key="1">
    <citation type="journal article" date="2017" name="Antonie Van Leeuwenhoek">
        <title>Rhizobium rhizosphaerae sp. nov., a novel species isolated from rice rhizosphere.</title>
        <authorList>
            <person name="Zhao J.J."/>
            <person name="Zhang J."/>
            <person name="Zhang R.J."/>
            <person name="Zhang C.W."/>
            <person name="Yin H.Q."/>
            <person name="Zhang X.X."/>
        </authorList>
    </citation>
    <scope>NUCLEOTIDE SEQUENCE [LARGE SCALE GENOMIC DNA]</scope>
    <source>
        <strain evidence="2 3">RD15</strain>
    </source>
</reference>
<organism evidence="2 3">
    <name type="scientific">Xaviernesmea rhizosphaerae</name>
    <dbReference type="NCBI Taxonomy" id="1672749"/>
    <lineage>
        <taxon>Bacteria</taxon>
        <taxon>Pseudomonadati</taxon>
        <taxon>Pseudomonadota</taxon>
        <taxon>Alphaproteobacteria</taxon>
        <taxon>Hyphomicrobiales</taxon>
        <taxon>Rhizobiaceae</taxon>
        <taxon>Rhizobium/Agrobacterium group</taxon>
        <taxon>Xaviernesmea</taxon>
    </lineage>
</organism>
<dbReference type="InterPro" id="IPR029052">
    <property type="entry name" value="Metallo-depent_PP-like"/>
</dbReference>
<dbReference type="Proteomes" id="UP000192652">
    <property type="component" value="Unassembled WGS sequence"/>
</dbReference>
<dbReference type="RefSeq" id="WP_081177462.1">
    <property type="nucleotide sequence ID" value="NZ_MSPX01000022.1"/>
</dbReference>
<proteinExistence type="predicted"/>
<name>A0ABX3P812_9HYPH</name>
<dbReference type="Gene3D" id="3.60.21.10">
    <property type="match status" value="2"/>
</dbReference>
<evidence type="ECO:0000313" key="3">
    <source>
        <dbReference type="Proteomes" id="UP000192652"/>
    </source>
</evidence>
<keyword evidence="3" id="KW-1185">Reference proteome</keyword>
<dbReference type="EMBL" id="MSPX01000022">
    <property type="protein sequence ID" value="OQP84243.1"/>
    <property type="molecule type" value="Genomic_DNA"/>
</dbReference>